<name>A0ABY1UKE0_9APIC</name>
<reference evidence="7" key="1">
    <citation type="submission" date="2016-09" db="EMBL/GenBank/DDBJ databases">
        <authorList>
            <consortium name="Pathogen Informatics"/>
            <person name="Sun Q."/>
            <person name="Inoue M."/>
        </authorList>
    </citation>
    <scope>NUCLEOTIDE SEQUENCE</scope>
</reference>
<dbReference type="PANTHER" id="PTHR10293:SF72">
    <property type="entry name" value="MONOTHIOL GLUTAREDOXIN-S14, CHLOROPLASTIC"/>
    <property type="match status" value="1"/>
</dbReference>
<gene>
    <name evidence="7" type="ORF">PGABG01_0605500</name>
</gene>
<keyword evidence="5" id="KW-0676">Redox-active center</keyword>
<proteinExistence type="predicted"/>
<keyword evidence="1" id="KW-0001">2Fe-2S</keyword>
<keyword evidence="8" id="KW-1185">Reference proteome</keyword>
<dbReference type="NCBIfam" id="TIGR00365">
    <property type="entry name" value="Grx4 family monothiol glutaredoxin"/>
    <property type="match status" value="1"/>
</dbReference>
<dbReference type="SUPFAM" id="SSF52833">
    <property type="entry name" value="Thioredoxin-like"/>
    <property type="match status" value="1"/>
</dbReference>
<dbReference type="PROSITE" id="PS51354">
    <property type="entry name" value="GLUTAREDOXIN_2"/>
    <property type="match status" value="1"/>
</dbReference>
<evidence type="ECO:0000313" key="7">
    <source>
        <dbReference type="EMBL" id="SOV12193.1"/>
    </source>
</evidence>
<evidence type="ECO:0000256" key="5">
    <source>
        <dbReference type="ARBA" id="ARBA00023284"/>
    </source>
</evidence>
<sequence length="227" mass="27074">MEFIKVEEQRKYIEENNGYQLFYINSSTSAEYSSHIDILKIMLEDYSSVLKIYVINDVDDNNKYEFQFYEKSQLIKNFINTNIGSITSFLRKYMQTITNNEKTEEKNNETDKPKDKEKYTEKEIIKRIQSLLKNNKIILFMKGTKTFPQCKFSNAVIFMLNSLKIKYETFNILEDCDIRNYLKIYSSWPTYPQLYINTELIGGHDIIKAMYDNNELDLIIPDDCFEE</sequence>
<accession>A0ABY1UKE0</accession>
<dbReference type="PANTHER" id="PTHR10293">
    <property type="entry name" value="GLUTAREDOXIN FAMILY MEMBER"/>
    <property type="match status" value="1"/>
</dbReference>
<dbReference type="EMBL" id="LT969429">
    <property type="protein sequence ID" value="SOV12193.1"/>
    <property type="molecule type" value="Genomic_DNA"/>
</dbReference>
<evidence type="ECO:0000256" key="1">
    <source>
        <dbReference type="ARBA" id="ARBA00022714"/>
    </source>
</evidence>
<dbReference type="InterPro" id="IPR033658">
    <property type="entry name" value="GRX_PICOT-like"/>
</dbReference>
<evidence type="ECO:0000256" key="2">
    <source>
        <dbReference type="ARBA" id="ARBA00022723"/>
    </source>
</evidence>
<keyword evidence="2" id="KW-0479">Metal-binding</keyword>
<dbReference type="InterPro" id="IPR002109">
    <property type="entry name" value="Glutaredoxin"/>
</dbReference>
<dbReference type="Proteomes" id="UP000831156">
    <property type="component" value="Chromosome 6"/>
</dbReference>
<feature type="domain" description="Glutaredoxin" evidence="6">
    <location>
        <begin position="137"/>
        <end position="201"/>
    </location>
</feature>
<keyword evidence="3" id="KW-0408">Iron</keyword>
<dbReference type="InterPro" id="IPR004480">
    <property type="entry name" value="Monothiol_GRX-rel"/>
</dbReference>
<evidence type="ECO:0000256" key="3">
    <source>
        <dbReference type="ARBA" id="ARBA00023004"/>
    </source>
</evidence>
<keyword evidence="4" id="KW-0411">Iron-sulfur</keyword>
<evidence type="ECO:0000256" key="4">
    <source>
        <dbReference type="ARBA" id="ARBA00023014"/>
    </source>
</evidence>
<evidence type="ECO:0000313" key="8">
    <source>
        <dbReference type="Proteomes" id="UP000831156"/>
    </source>
</evidence>
<dbReference type="Gene3D" id="3.40.30.10">
    <property type="entry name" value="Glutaredoxin"/>
    <property type="match status" value="1"/>
</dbReference>
<dbReference type="Pfam" id="PF00462">
    <property type="entry name" value="Glutaredoxin"/>
    <property type="match status" value="1"/>
</dbReference>
<dbReference type="CDD" id="cd03028">
    <property type="entry name" value="GRX_PICOT_like"/>
    <property type="match status" value="1"/>
</dbReference>
<organism evidence="7 8">
    <name type="scientific">Plasmodium gaboni</name>
    <dbReference type="NCBI Taxonomy" id="647221"/>
    <lineage>
        <taxon>Eukaryota</taxon>
        <taxon>Sar</taxon>
        <taxon>Alveolata</taxon>
        <taxon>Apicomplexa</taxon>
        <taxon>Aconoidasida</taxon>
        <taxon>Haemosporida</taxon>
        <taxon>Plasmodiidae</taxon>
        <taxon>Plasmodium</taxon>
        <taxon>Plasmodium (Laverania)</taxon>
    </lineage>
</organism>
<evidence type="ECO:0000259" key="6">
    <source>
        <dbReference type="Pfam" id="PF00462"/>
    </source>
</evidence>
<protein>
    <submittedName>
        <fullName evidence="7">Glutaredoxin-like protein</fullName>
    </submittedName>
</protein>
<dbReference type="InterPro" id="IPR036249">
    <property type="entry name" value="Thioredoxin-like_sf"/>
</dbReference>